<gene>
    <name evidence="11" type="ORF">DFH08DRAFT_704809</name>
</gene>
<sequence>MPGALQAAPFIALGLLLVTLPHHWRVRNIATLSIIAWLSAYNLMYGVGAVVWDRNDEIRATVWCDIVTKIKIGADAGLPGCCLCMAKQLNRIAYGLDMSPRGWKHRTLDILLCWGLPVIVMALHYIVQGHRFDIIEDIGCIPAIYVSWLSIIILDFTAFVPAILALIYCGLALFKLGRRRRLALRIMLNKPDSALTPSRYIRLMILTFFLGTWSILLISVSASNEYTEGLQLWTDWASVHEDFSRIVRSRTTDFSAPTLRCIYMLWWAVPLSSLPFFAFFGIGEEAMKDYRASASWVGRVVLRRQPAGDPIRADMVSVDASHSPGLGRKPIISLSDRMRPLPPIPYDVRTFNQV</sequence>
<keyword evidence="7 10" id="KW-0472">Membrane</keyword>
<reference evidence="11" key="1">
    <citation type="submission" date="2023-03" db="EMBL/GenBank/DDBJ databases">
        <title>Massive genome expansion in bonnet fungi (Mycena s.s.) driven by repeated elements and novel gene families across ecological guilds.</title>
        <authorList>
            <consortium name="Lawrence Berkeley National Laboratory"/>
            <person name="Harder C.B."/>
            <person name="Miyauchi S."/>
            <person name="Viragh M."/>
            <person name="Kuo A."/>
            <person name="Thoen E."/>
            <person name="Andreopoulos B."/>
            <person name="Lu D."/>
            <person name="Skrede I."/>
            <person name="Drula E."/>
            <person name="Henrissat B."/>
            <person name="Morin E."/>
            <person name="Kohler A."/>
            <person name="Barry K."/>
            <person name="LaButti K."/>
            <person name="Morin E."/>
            <person name="Salamov A."/>
            <person name="Lipzen A."/>
            <person name="Mereny Z."/>
            <person name="Hegedus B."/>
            <person name="Baldrian P."/>
            <person name="Stursova M."/>
            <person name="Weitz H."/>
            <person name="Taylor A."/>
            <person name="Grigoriev I.V."/>
            <person name="Nagy L.G."/>
            <person name="Martin F."/>
            <person name="Kauserud H."/>
        </authorList>
    </citation>
    <scope>NUCLEOTIDE SEQUENCE</scope>
    <source>
        <strain evidence="11">CBHHK002</strain>
    </source>
</reference>
<comment type="similarity">
    <text evidence="2">Belongs to the G-protein coupled receptor 4 family.</text>
</comment>
<evidence type="ECO:0000256" key="7">
    <source>
        <dbReference type="ARBA" id="ARBA00023136"/>
    </source>
</evidence>
<dbReference type="Proteomes" id="UP001218218">
    <property type="component" value="Unassembled WGS sequence"/>
</dbReference>
<accession>A0AAD6ZUG5</accession>
<evidence type="ECO:0000256" key="4">
    <source>
        <dbReference type="ARBA" id="ARBA00022692"/>
    </source>
</evidence>
<dbReference type="GO" id="GO:0000750">
    <property type="term" value="P:pheromone-dependent signal transduction involved in conjugation with cellular fusion"/>
    <property type="evidence" value="ECO:0007669"/>
    <property type="project" value="TreeGrafter"/>
</dbReference>
<dbReference type="GO" id="GO:0005886">
    <property type="term" value="C:plasma membrane"/>
    <property type="evidence" value="ECO:0007669"/>
    <property type="project" value="TreeGrafter"/>
</dbReference>
<evidence type="ECO:0000256" key="1">
    <source>
        <dbReference type="ARBA" id="ARBA00004141"/>
    </source>
</evidence>
<keyword evidence="3" id="KW-0589">Pheromone response</keyword>
<evidence type="ECO:0000256" key="10">
    <source>
        <dbReference type="SAM" id="Phobius"/>
    </source>
</evidence>
<keyword evidence="9" id="KW-0807">Transducer</keyword>
<feature type="transmembrane region" description="Helical" evidence="10">
    <location>
        <begin position="7"/>
        <end position="24"/>
    </location>
</feature>
<evidence type="ECO:0000256" key="6">
    <source>
        <dbReference type="ARBA" id="ARBA00023040"/>
    </source>
</evidence>
<feature type="transmembrane region" description="Helical" evidence="10">
    <location>
        <begin position="147"/>
        <end position="174"/>
    </location>
</feature>
<protein>
    <submittedName>
        <fullName evidence="11">Fungal pheromone STE3G-protein-coupled receptor</fullName>
    </submittedName>
</protein>
<organism evidence="11 12">
    <name type="scientific">Mycena albidolilacea</name>
    <dbReference type="NCBI Taxonomy" id="1033008"/>
    <lineage>
        <taxon>Eukaryota</taxon>
        <taxon>Fungi</taxon>
        <taxon>Dikarya</taxon>
        <taxon>Basidiomycota</taxon>
        <taxon>Agaricomycotina</taxon>
        <taxon>Agaricomycetes</taxon>
        <taxon>Agaricomycetidae</taxon>
        <taxon>Agaricales</taxon>
        <taxon>Marasmiineae</taxon>
        <taxon>Mycenaceae</taxon>
        <taxon>Mycena</taxon>
    </lineage>
</organism>
<dbReference type="AlphaFoldDB" id="A0AAD6ZUG5"/>
<dbReference type="CDD" id="cd14966">
    <property type="entry name" value="7tmD_STE3"/>
    <property type="match status" value="1"/>
</dbReference>
<keyword evidence="8 11" id="KW-0675">Receptor</keyword>
<dbReference type="InterPro" id="IPR001499">
    <property type="entry name" value="GPCR_STE3"/>
</dbReference>
<name>A0AAD6ZUG5_9AGAR</name>
<dbReference type="EMBL" id="JARIHO010000027">
    <property type="protein sequence ID" value="KAJ7339985.1"/>
    <property type="molecule type" value="Genomic_DNA"/>
</dbReference>
<evidence type="ECO:0000256" key="2">
    <source>
        <dbReference type="ARBA" id="ARBA00011085"/>
    </source>
</evidence>
<feature type="transmembrane region" description="Helical" evidence="10">
    <location>
        <begin position="108"/>
        <end position="127"/>
    </location>
</feature>
<keyword evidence="12" id="KW-1185">Reference proteome</keyword>
<keyword evidence="5 10" id="KW-1133">Transmembrane helix</keyword>
<evidence type="ECO:0000313" key="12">
    <source>
        <dbReference type="Proteomes" id="UP001218218"/>
    </source>
</evidence>
<feature type="transmembrane region" description="Helical" evidence="10">
    <location>
        <begin position="264"/>
        <end position="283"/>
    </location>
</feature>
<keyword evidence="6" id="KW-0297">G-protein coupled receptor</keyword>
<dbReference type="GO" id="GO:0004932">
    <property type="term" value="F:mating-type factor pheromone receptor activity"/>
    <property type="evidence" value="ECO:0007669"/>
    <property type="project" value="InterPro"/>
</dbReference>
<evidence type="ECO:0000256" key="9">
    <source>
        <dbReference type="ARBA" id="ARBA00023224"/>
    </source>
</evidence>
<comment type="subcellular location">
    <subcellularLocation>
        <location evidence="1">Membrane</location>
        <topology evidence="1">Multi-pass membrane protein</topology>
    </subcellularLocation>
</comment>
<proteinExistence type="inferred from homology"/>
<evidence type="ECO:0000256" key="3">
    <source>
        <dbReference type="ARBA" id="ARBA00022507"/>
    </source>
</evidence>
<feature type="transmembrane region" description="Helical" evidence="10">
    <location>
        <begin position="200"/>
        <end position="222"/>
    </location>
</feature>
<dbReference type="PRINTS" id="PR00899">
    <property type="entry name" value="GPCRSTE3"/>
</dbReference>
<dbReference type="Pfam" id="PF02076">
    <property type="entry name" value="STE3"/>
    <property type="match status" value="1"/>
</dbReference>
<comment type="caution">
    <text evidence="11">The sequence shown here is derived from an EMBL/GenBank/DDBJ whole genome shotgun (WGS) entry which is preliminary data.</text>
</comment>
<feature type="transmembrane region" description="Helical" evidence="10">
    <location>
        <begin position="30"/>
        <end position="52"/>
    </location>
</feature>
<evidence type="ECO:0000256" key="8">
    <source>
        <dbReference type="ARBA" id="ARBA00023170"/>
    </source>
</evidence>
<dbReference type="PANTHER" id="PTHR28097:SF1">
    <property type="entry name" value="PHEROMONE A FACTOR RECEPTOR"/>
    <property type="match status" value="1"/>
</dbReference>
<keyword evidence="4 10" id="KW-0812">Transmembrane</keyword>
<evidence type="ECO:0000256" key="5">
    <source>
        <dbReference type="ARBA" id="ARBA00022989"/>
    </source>
</evidence>
<dbReference type="PANTHER" id="PTHR28097">
    <property type="entry name" value="PHEROMONE A FACTOR RECEPTOR"/>
    <property type="match status" value="1"/>
</dbReference>
<evidence type="ECO:0000313" key="11">
    <source>
        <dbReference type="EMBL" id="KAJ7339985.1"/>
    </source>
</evidence>